<feature type="transmembrane region" description="Helical" evidence="7">
    <location>
        <begin position="278"/>
        <end position="298"/>
    </location>
</feature>
<dbReference type="Pfam" id="PF03176">
    <property type="entry name" value="MMPL"/>
    <property type="match status" value="2"/>
</dbReference>
<feature type="domain" description="SSD" evidence="8">
    <location>
        <begin position="684"/>
        <end position="810"/>
    </location>
</feature>
<gene>
    <name evidence="9" type="ORF">H2072_04105</name>
</gene>
<evidence type="ECO:0000256" key="3">
    <source>
        <dbReference type="ARBA" id="ARBA00022475"/>
    </source>
</evidence>
<dbReference type="AlphaFoldDB" id="A0A838Y091"/>
<evidence type="ECO:0000256" key="6">
    <source>
        <dbReference type="ARBA" id="ARBA00023136"/>
    </source>
</evidence>
<evidence type="ECO:0000313" key="9">
    <source>
        <dbReference type="EMBL" id="MBA4692910.1"/>
    </source>
</evidence>
<dbReference type="PANTHER" id="PTHR33406">
    <property type="entry name" value="MEMBRANE PROTEIN MJ1562-RELATED"/>
    <property type="match status" value="1"/>
</dbReference>
<protein>
    <submittedName>
        <fullName evidence="9">MMPL family transporter</fullName>
    </submittedName>
</protein>
<evidence type="ECO:0000256" key="4">
    <source>
        <dbReference type="ARBA" id="ARBA00022692"/>
    </source>
</evidence>
<proteinExistence type="inferred from homology"/>
<dbReference type="PANTHER" id="PTHR33406:SF6">
    <property type="entry name" value="MEMBRANE PROTEIN YDGH-RELATED"/>
    <property type="match status" value="1"/>
</dbReference>
<evidence type="ECO:0000313" key="10">
    <source>
        <dbReference type="Proteomes" id="UP000551848"/>
    </source>
</evidence>
<comment type="caution">
    <text evidence="9">The sequence shown here is derived from an EMBL/GenBank/DDBJ whole genome shotgun (WGS) entry which is preliminary data.</text>
</comment>
<feature type="domain" description="SSD" evidence="8">
    <location>
        <begin position="313"/>
        <end position="404"/>
    </location>
</feature>
<feature type="transmembrane region" description="Helical" evidence="7">
    <location>
        <begin position="253"/>
        <end position="272"/>
    </location>
</feature>
<feature type="transmembrane region" description="Helical" evidence="7">
    <location>
        <begin position="310"/>
        <end position="330"/>
    </location>
</feature>
<dbReference type="GO" id="GO:0005886">
    <property type="term" value="C:plasma membrane"/>
    <property type="evidence" value="ECO:0007669"/>
    <property type="project" value="UniProtKB-SubCell"/>
</dbReference>
<accession>A0A838Y091</accession>
<keyword evidence="5 7" id="KW-1133">Transmembrane helix</keyword>
<evidence type="ECO:0000256" key="5">
    <source>
        <dbReference type="ARBA" id="ARBA00022989"/>
    </source>
</evidence>
<comment type="subcellular location">
    <subcellularLocation>
        <location evidence="1">Cell membrane</location>
        <topology evidence="1">Multi-pass membrane protein</topology>
    </subcellularLocation>
</comment>
<feature type="transmembrane region" description="Helical" evidence="7">
    <location>
        <begin position="710"/>
        <end position="732"/>
    </location>
</feature>
<feature type="transmembrane region" description="Helical" evidence="7">
    <location>
        <begin position="684"/>
        <end position="704"/>
    </location>
</feature>
<dbReference type="InterPro" id="IPR000731">
    <property type="entry name" value="SSD"/>
</dbReference>
<evidence type="ECO:0000256" key="1">
    <source>
        <dbReference type="ARBA" id="ARBA00004651"/>
    </source>
</evidence>
<keyword evidence="4 7" id="KW-0812">Transmembrane</keyword>
<evidence type="ECO:0000259" key="8">
    <source>
        <dbReference type="PROSITE" id="PS50156"/>
    </source>
</evidence>
<keyword evidence="6 7" id="KW-0472">Membrane</keyword>
<sequence>MQSIFKFILKKPITVMVLIVAIFLSAAIGLKNFKLDASSDALVIEGDEAFKIYRETGEIFGSSDFLIITFTPNADLFSSQSLATIKNVSSELKKLPSVESVLSILDAPIFFQPKVPIADLMDNLKTLETKGIDFIAAKEEILNNPVYSELIISPSGNTTALQVTINENPQYRSLIRKRYELLDLSELSSIQKNELREINQQISKINDDEAKQRADLIDQIREILIKSSDQGTLFLGGASMIATDMMNFIKSDLAIFGIGVAVIFCLMLYLFFQNIWFVILPLSNALITTAFTASVLGLMDWKISVISSNFIALLLILTISLTVHVLVRFTEVSREADSVDEAILNTINQMVMPCLFAALTTAIAFLSLIMGDIKPVIEFGKMMSVGMIFAFIFTFTYLPSLMKLVIKSTHTRSPNFINKIPLTLAFFTINKGQYIVTFFIFISIALIYGISKLEVENRFIDYFSPDTEIYQGMLLLDQELGGTATLDILIDQPAAEIFDESDFEGDDLFEDDLFEDESSDASGYWWNTTSLAKLEDIHDYLDEIPEMGKVLSVASGIKLARMINDNNELNDLELALLRSVLPEDIKETLLYSYINKDDSKVRISARVLESAKTLNRKELLDQINYDLINKFDLNQDQIQVTGLAVLYNNMLQSLFSSQIKSLGIVFTVIGLMMLLLFRSIKITLIALTPNLITAGSVLGLLGFLNIPLDIMTITVAAISVGMAVDNTIHYLYRYKVEVRNRNLNNNQRVINSHETVGRAVFYTATTIAAGFSIFALSSFTPTVLFGLFTAFALMVSFFASLTLLPFLLKFFNAFSYQE</sequence>
<feature type="transmembrane region" description="Helical" evidence="7">
    <location>
        <begin position="432"/>
        <end position="450"/>
    </location>
</feature>
<feature type="transmembrane region" description="Helical" evidence="7">
    <location>
        <begin position="759"/>
        <end position="779"/>
    </location>
</feature>
<feature type="transmembrane region" description="Helical" evidence="7">
    <location>
        <begin position="12"/>
        <end position="30"/>
    </location>
</feature>
<dbReference type="PROSITE" id="PS50156">
    <property type="entry name" value="SSD"/>
    <property type="match status" value="2"/>
</dbReference>
<dbReference type="SUPFAM" id="SSF82866">
    <property type="entry name" value="Multidrug efflux transporter AcrB transmembrane domain"/>
    <property type="match status" value="2"/>
</dbReference>
<keyword evidence="3" id="KW-1003">Cell membrane</keyword>
<evidence type="ECO:0000256" key="7">
    <source>
        <dbReference type="SAM" id="Phobius"/>
    </source>
</evidence>
<dbReference type="EMBL" id="JACETL010000056">
    <property type="protein sequence ID" value="MBA4692910.1"/>
    <property type="molecule type" value="Genomic_DNA"/>
</dbReference>
<dbReference type="InterPro" id="IPR004869">
    <property type="entry name" value="MMPL_dom"/>
</dbReference>
<dbReference type="InterPro" id="IPR050545">
    <property type="entry name" value="Mycobact_MmpL"/>
</dbReference>
<organism evidence="9 10">
    <name type="scientific">SAR86 cluster bacterium</name>
    <dbReference type="NCBI Taxonomy" id="2030880"/>
    <lineage>
        <taxon>Bacteria</taxon>
        <taxon>Pseudomonadati</taxon>
        <taxon>Pseudomonadota</taxon>
        <taxon>Gammaproteobacteria</taxon>
        <taxon>SAR86 cluster</taxon>
    </lineage>
</organism>
<comment type="similarity">
    <text evidence="2">Belongs to the resistance-nodulation-cell division (RND) (TC 2.A.6) family. MmpL subfamily.</text>
</comment>
<feature type="transmembrane region" description="Helical" evidence="7">
    <location>
        <begin position="350"/>
        <end position="370"/>
    </location>
</feature>
<dbReference type="Gene3D" id="1.20.1640.10">
    <property type="entry name" value="Multidrug efflux transporter AcrB transmembrane domain"/>
    <property type="match status" value="2"/>
</dbReference>
<evidence type="ECO:0000256" key="2">
    <source>
        <dbReference type="ARBA" id="ARBA00010157"/>
    </source>
</evidence>
<feature type="transmembrane region" description="Helical" evidence="7">
    <location>
        <begin position="382"/>
        <end position="406"/>
    </location>
</feature>
<feature type="transmembrane region" description="Helical" evidence="7">
    <location>
        <begin position="785"/>
        <end position="808"/>
    </location>
</feature>
<dbReference type="Proteomes" id="UP000551848">
    <property type="component" value="Unassembled WGS sequence"/>
</dbReference>
<feature type="transmembrane region" description="Helical" evidence="7">
    <location>
        <begin position="661"/>
        <end position="677"/>
    </location>
</feature>
<reference evidence="9 10" key="1">
    <citation type="submission" date="2020-06" db="EMBL/GenBank/DDBJ databases">
        <title>Dysbiosis in marine aquaculture revealed through microbiome analysis: reverse ecology for environmental sustainability.</title>
        <authorList>
            <person name="Haro-Moreno J.M."/>
            <person name="Coutinho F.H."/>
            <person name="Zaragoza-Solas A."/>
            <person name="Picazo A."/>
            <person name="Almagro-Moreno S."/>
            <person name="Lopez-Perez M."/>
        </authorList>
    </citation>
    <scope>NUCLEOTIDE SEQUENCE [LARGE SCALE GENOMIC DNA]</scope>
    <source>
        <strain evidence="9">MCMED-G41</strain>
    </source>
</reference>
<name>A0A838Y091_9GAMM</name>